<name>A0AAW3JVZ2_9FIRM</name>
<feature type="binding site" evidence="6">
    <location>
        <position position="139"/>
    </location>
    <ligand>
        <name>(3R)-3-methyl-D-ornithine</name>
        <dbReference type="ChEBI" id="CHEBI:64642"/>
    </ligand>
</feature>
<dbReference type="InterPro" id="IPR034422">
    <property type="entry name" value="HydE/PylB-like"/>
</dbReference>
<keyword evidence="9" id="KW-1185">Reference proteome</keyword>
<gene>
    <name evidence="8" type="ORF">APZ18_04330</name>
</gene>
<evidence type="ECO:0000256" key="1">
    <source>
        <dbReference type="ARBA" id="ARBA00022691"/>
    </source>
</evidence>
<dbReference type="CDD" id="cd01335">
    <property type="entry name" value="Radical_SAM"/>
    <property type="match status" value="1"/>
</dbReference>
<proteinExistence type="predicted"/>
<keyword evidence="1 5" id="KW-0949">S-adenosyl-L-methionine</keyword>
<dbReference type="Gene3D" id="3.20.20.70">
    <property type="entry name" value="Aldolase class I"/>
    <property type="match status" value="1"/>
</dbReference>
<dbReference type="GO" id="GO:0046872">
    <property type="term" value="F:metal ion binding"/>
    <property type="evidence" value="ECO:0007669"/>
    <property type="project" value="UniProtKB-KW"/>
</dbReference>
<evidence type="ECO:0000256" key="5">
    <source>
        <dbReference type="PIRSR" id="PIRSR004762-1"/>
    </source>
</evidence>
<dbReference type="InterPro" id="IPR024021">
    <property type="entry name" value="FeFe-hyd_HydE_rSAM"/>
</dbReference>
<dbReference type="Pfam" id="PF04055">
    <property type="entry name" value="Radical_SAM"/>
    <property type="match status" value="1"/>
</dbReference>
<evidence type="ECO:0000256" key="3">
    <source>
        <dbReference type="ARBA" id="ARBA00023004"/>
    </source>
</evidence>
<dbReference type="AlphaFoldDB" id="A0AAW3JVZ2"/>
<dbReference type="GO" id="GO:0051539">
    <property type="term" value="F:4 iron, 4 sulfur cluster binding"/>
    <property type="evidence" value="ECO:0007669"/>
    <property type="project" value="UniProtKB-KW"/>
</dbReference>
<keyword evidence="5" id="KW-0004">4Fe-4S</keyword>
<dbReference type="Proteomes" id="UP000050833">
    <property type="component" value="Unassembled WGS sequence"/>
</dbReference>
<dbReference type="SFLD" id="SFLDF00348">
    <property type="entry name" value="FeFe_hydrogenase_maturase_(Hyd"/>
    <property type="match status" value="1"/>
</dbReference>
<feature type="binding site" evidence="6">
    <location>
        <position position="164"/>
    </location>
    <ligand>
        <name>S-adenosyl-L-methionine</name>
        <dbReference type="ChEBI" id="CHEBI:59789"/>
    </ligand>
</feature>
<evidence type="ECO:0000313" key="8">
    <source>
        <dbReference type="EMBL" id="KQC86421.1"/>
    </source>
</evidence>
<dbReference type="GO" id="GO:0016740">
    <property type="term" value="F:transferase activity"/>
    <property type="evidence" value="ECO:0007669"/>
    <property type="project" value="TreeGrafter"/>
</dbReference>
<feature type="domain" description="Radical SAM core" evidence="7">
    <location>
        <begin position="50"/>
        <end position="272"/>
    </location>
</feature>
<evidence type="ECO:0000256" key="6">
    <source>
        <dbReference type="PIRSR" id="PIRSR004762-2"/>
    </source>
</evidence>
<keyword evidence="3 5" id="KW-0408">Iron</keyword>
<comment type="caution">
    <text evidence="8">The sequence shown here is derived from an EMBL/GenBank/DDBJ whole genome shotgun (WGS) entry which is preliminary data.</text>
</comment>
<dbReference type="InterPro" id="IPR006638">
    <property type="entry name" value="Elp3/MiaA/NifB-like_rSAM"/>
</dbReference>
<evidence type="ECO:0000259" key="7">
    <source>
        <dbReference type="PROSITE" id="PS51918"/>
    </source>
</evidence>
<accession>A0AAW3JVZ2</accession>
<dbReference type="SUPFAM" id="SSF102114">
    <property type="entry name" value="Radical SAM enzymes"/>
    <property type="match status" value="1"/>
</dbReference>
<dbReference type="RefSeq" id="WP_055941912.1">
    <property type="nucleotide sequence ID" value="NZ_DBGDCA010000439.1"/>
</dbReference>
<dbReference type="PIRSF" id="PIRSF004762">
    <property type="entry name" value="CHP00423"/>
    <property type="match status" value="1"/>
</dbReference>
<reference evidence="8 9" key="1">
    <citation type="submission" date="2015-10" db="EMBL/GenBank/DDBJ databases">
        <title>Butyribacter intestini gen. nov., sp. nov., a butyric acid-producing bacterium of the family Lachnospiraceae isolated from the human faeces.</title>
        <authorList>
            <person name="Zou Y."/>
            <person name="Xue W."/>
            <person name="Luo G."/>
            <person name="Lv M."/>
        </authorList>
    </citation>
    <scope>NUCLEOTIDE SEQUENCE [LARGE SCALE GENOMIC DNA]</scope>
    <source>
        <strain evidence="8 9">TF01-11</strain>
    </source>
</reference>
<keyword evidence="2" id="KW-0479">Metal-binding</keyword>
<protein>
    <submittedName>
        <fullName evidence="8">[FeFe] hydrogenase H-cluster radical SAM maturase HydE</fullName>
    </submittedName>
</protein>
<evidence type="ECO:0000313" key="9">
    <source>
        <dbReference type="Proteomes" id="UP000050833"/>
    </source>
</evidence>
<dbReference type="SFLD" id="SFLDS00029">
    <property type="entry name" value="Radical_SAM"/>
    <property type="match status" value="1"/>
</dbReference>
<feature type="binding site" evidence="5">
    <location>
        <position position="68"/>
    </location>
    <ligand>
        <name>[4Fe-4S] cluster</name>
        <dbReference type="ChEBI" id="CHEBI:49883"/>
        <note>4Fe-4S-S-AdoMet</note>
    </ligand>
</feature>
<feature type="binding site" evidence="5">
    <location>
        <position position="64"/>
    </location>
    <ligand>
        <name>[4Fe-4S] cluster</name>
        <dbReference type="ChEBI" id="CHEBI:49883"/>
        <note>4Fe-4S-S-AdoMet</note>
    </ligand>
</feature>
<dbReference type="PANTHER" id="PTHR43726">
    <property type="entry name" value="3-METHYLORNITHINE SYNTHASE"/>
    <property type="match status" value="1"/>
</dbReference>
<keyword evidence="4 5" id="KW-0411">Iron-sulfur</keyword>
<dbReference type="NCBIfam" id="TIGR03956">
    <property type="entry name" value="rSAM_HydE"/>
    <property type="match status" value="1"/>
</dbReference>
<comment type="cofactor">
    <cofactor evidence="5">
        <name>[4Fe-4S] cluster</name>
        <dbReference type="ChEBI" id="CHEBI:49883"/>
    </cofactor>
    <text evidence="5">Binds 1 [4Fe-4S] cluster. The cluster is coordinated with 3 cysteines and an exchangeable S-adenosyl-L-methionine.</text>
</comment>
<dbReference type="InterPro" id="IPR058240">
    <property type="entry name" value="rSAM_sf"/>
</dbReference>
<dbReference type="InterPro" id="IPR013785">
    <property type="entry name" value="Aldolase_TIM"/>
</dbReference>
<dbReference type="PROSITE" id="PS51918">
    <property type="entry name" value="RADICAL_SAM"/>
    <property type="match status" value="1"/>
</dbReference>
<dbReference type="SMART" id="SM00729">
    <property type="entry name" value="Elp3"/>
    <property type="match status" value="1"/>
</dbReference>
<dbReference type="PANTHER" id="PTHR43726:SF1">
    <property type="entry name" value="BIOTIN SYNTHASE"/>
    <property type="match status" value="1"/>
</dbReference>
<feature type="binding site" evidence="6">
    <location>
        <position position="184"/>
    </location>
    <ligand>
        <name>S-adenosyl-L-methionine</name>
        <dbReference type="ChEBI" id="CHEBI:59789"/>
    </ligand>
</feature>
<evidence type="ECO:0000256" key="4">
    <source>
        <dbReference type="ARBA" id="ARBA00023014"/>
    </source>
</evidence>
<evidence type="ECO:0000256" key="2">
    <source>
        <dbReference type="ARBA" id="ARBA00022723"/>
    </source>
</evidence>
<feature type="binding site" evidence="5">
    <location>
        <position position="71"/>
    </location>
    <ligand>
        <name>[4Fe-4S] cluster</name>
        <dbReference type="ChEBI" id="CHEBI:49883"/>
        <note>4Fe-4S-S-AdoMet</note>
    </ligand>
</feature>
<dbReference type="SFLD" id="SFLDG01280">
    <property type="entry name" value="HydE/PylB-like"/>
    <property type="match status" value="1"/>
</dbReference>
<dbReference type="InterPro" id="IPR007197">
    <property type="entry name" value="rSAM"/>
</dbReference>
<sequence>MLQKELIDKLHKNSILSADEFYKMLSEHDEEDSEYLFGLARKVRENIYGKDVYIRGLIEFSNYCRNDCYYCGIRKSNTNASRYRLSGDEILECADEGYRLGFRTFVLQGGEDMFFTAEKIADIVRNIKKRHSDCAVTLSVGERDYDTYKYWYDAGADRYLLRHETATDEHYRKLHPDELSLENRKKCLFDLKEIGYQVGAGFMVGSPYQTTEYLVNDLLFLKELKPHMIGIGPYISQQDTPFADMENGTLEQTLFLLGILRLMFPNVLLPSTTALGTIAPNGRELGLKAGANVVMPNLSPVSVRKKYQLYDNKICTGEESAQCAGCLRNRIESVGYEMTVSRGDYKI</sequence>
<organism evidence="8 9">
    <name type="scientific">Butyribacter intestini</name>
    <dbReference type="NCBI Taxonomy" id="1703332"/>
    <lineage>
        <taxon>Bacteria</taxon>
        <taxon>Bacillati</taxon>
        <taxon>Bacillota</taxon>
        <taxon>Clostridia</taxon>
        <taxon>Lachnospirales</taxon>
        <taxon>Lachnospiraceae</taxon>
        <taxon>Butyribacter</taxon>
    </lineage>
</organism>
<dbReference type="EMBL" id="LLKB01000001">
    <property type="protein sequence ID" value="KQC86421.1"/>
    <property type="molecule type" value="Genomic_DNA"/>
</dbReference>
<dbReference type="SFLD" id="SFLDG01060">
    <property type="entry name" value="BATS_domain_containing"/>
    <property type="match status" value="1"/>
</dbReference>